<accession>A0A148KMK9</accession>
<protein>
    <submittedName>
        <fullName evidence="2">Uncharacterized protein</fullName>
    </submittedName>
</protein>
<keyword evidence="1" id="KW-0472">Membrane</keyword>
<keyword evidence="1" id="KW-1133">Transmembrane helix</keyword>
<gene>
    <name evidence="2" type="ORF">AX660_22475</name>
</gene>
<reference evidence="3" key="1">
    <citation type="submission" date="2016-02" db="EMBL/GenBank/DDBJ databases">
        <authorList>
            <person name="Schultz-Johansen M."/>
            <person name="Glaring M.A."/>
            <person name="Bech P.K."/>
            <person name="Stougaard P."/>
        </authorList>
    </citation>
    <scope>NUCLEOTIDE SEQUENCE [LARGE SCALE GENOMIC DNA]</scope>
    <source>
        <strain evidence="3">S66</strain>
    </source>
</reference>
<name>A0A148KMK9_9ALTE</name>
<dbReference type="Proteomes" id="UP000070299">
    <property type="component" value="Unassembled WGS sequence"/>
</dbReference>
<dbReference type="STRING" id="1799789.AX660_22475"/>
<keyword evidence="3" id="KW-1185">Reference proteome</keyword>
<sequence length="143" mass="15808">MSDKKEQAAPSEEQMSLATQSQQILDSVGVVISDFQQQWAARFNLAAKEWQLSKQSASMVVILSLMLAAVLSTVWLISNLALGFMLFQAGLGVYILSLCLLVLNISLMLVLWLTIKKLCRNIGFSRFIDTLSSNTANTDTTME</sequence>
<feature type="transmembrane region" description="Helical" evidence="1">
    <location>
        <begin position="93"/>
        <end position="115"/>
    </location>
</feature>
<dbReference type="RefSeq" id="WP_068381031.1">
    <property type="nucleotide sequence ID" value="NZ_LSNE01000011.1"/>
</dbReference>
<dbReference type="EMBL" id="LSNE01000011">
    <property type="protein sequence ID" value="KXI27478.1"/>
    <property type="molecule type" value="Genomic_DNA"/>
</dbReference>
<comment type="caution">
    <text evidence="2">The sequence shown here is derived from an EMBL/GenBank/DDBJ whole genome shotgun (WGS) entry which is preliminary data.</text>
</comment>
<evidence type="ECO:0000313" key="3">
    <source>
        <dbReference type="Proteomes" id="UP000070299"/>
    </source>
</evidence>
<organism evidence="2 3">
    <name type="scientific">Paraglaciecola hydrolytica</name>
    <dbReference type="NCBI Taxonomy" id="1799789"/>
    <lineage>
        <taxon>Bacteria</taxon>
        <taxon>Pseudomonadati</taxon>
        <taxon>Pseudomonadota</taxon>
        <taxon>Gammaproteobacteria</taxon>
        <taxon>Alteromonadales</taxon>
        <taxon>Alteromonadaceae</taxon>
        <taxon>Paraglaciecola</taxon>
    </lineage>
</organism>
<proteinExistence type="predicted"/>
<dbReference type="AlphaFoldDB" id="A0A148KMK9"/>
<feature type="transmembrane region" description="Helical" evidence="1">
    <location>
        <begin position="60"/>
        <end position="87"/>
    </location>
</feature>
<evidence type="ECO:0000256" key="1">
    <source>
        <dbReference type="SAM" id="Phobius"/>
    </source>
</evidence>
<evidence type="ECO:0000313" key="2">
    <source>
        <dbReference type="EMBL" id="KXI27478.1"/>
    </source>
</evidence>
<keyword evidence="1" id="KW-0812">Transmembrane</keyword>